<keyword evidence="1" id="KW-0812">Transmembrane</keyword>
<dbReference type="Gene3D" id="1.25.40.10">
    <property type="entry name" value="Tetratricopeptide repeat domain"/>
    <property type="match status" value="1"/>
</dbReference>
<keyword evidence="1" id="KW-1133">Transmembrane helix</keyword>
<keyword evidence="1" id="KW-0472">Membrane</keyword>
<dbReference type="RefSeq" id="WP_188830871.1">
    <property type="nucleotide sequence ID" value="NZ_BMMW01000005.1"/>
</dbReference>
<organism evidence="2 3">
    <name type="scientific">Nocardia camponoti</name>
    <dbReference type="NCBI Taxonomy" id="1616106"/>
    <lineage>
        <taxon>Bacteria</taxon>
        <taxon>Bacillati</taxon>
        <taxon>Actinomycetota</taxon>
        <taxon>Actinomycetes</taxon>
        <taxon>Mycobacteriales</taxon>
        <taxon>Nocardiaceae</taxon>
        <taxon>Nocardia</taxon>
    </lineage>
</organism>
<proteinExistence type="predicted"/>
<dbReference type="Proteomes" id="UP000612956">
    <property type="component" value="Unassembled WGS sequence"/>
</dbReference>
<dbReference type="Pfam" id="PF14559">
    <property type="entry name" value="TPR_19"/>
    <property type="match status" value="1"/>
</dbReference>
<sequence length="186" mass="19938">MVAHDESSVEVVVANALRAHETGTRRQAIAAINAALDLAPDRPDLHVAHARALWDGAGEFTPYATSGRGYEGRRALETALALDPNHPQAHFLLGWAAVQGREWGAARRHLTMAAEHDPSYSAGVDELLAQVPKSGTPTRATGNHLSRALGAPPVRKPFWRPLGTLVLSILVVVFVGDVVIDWLVGN</sequence>
<reference evidence="2" key="2">
    <citation type="submission" date="2020-09" db="EMBL/GenBank/DDBJ databases">
        <authorList>
            <person name="Sun Q."/>
            <person name="Zhou Y."/>
        </authorList>
    </citation>
    <scope>NUCLEOTIDE SEQUENCE</scope>
    <source>
        <strain evidence="2">CGMCC 4.7278</strain>
    </source>
</reference>
<evidence type="ECO:0000256" key="1">
    <source>
        <dbReference type="SAM" id="Phobius"/>
    </source>
</evidence>
<feature type="transmembrane region" description="Helical" evidence="1">
    <location>
        <begin position="162"/>
        <end position="184"/>
    </location>
</feature>
<dbReference type="AlphaFoldDB" id="A0A917QSQ9"/>
<accession>A0A917QSQ9</accession>
<keyword evidence="3" id="KW-1185">Reference proteome</keyword>
<protein>
    <recommendedName>
        <fullName evidence="4">Tetratricopeptide repeat protein</fullName>
    </recommendedName>
</protein>
<dbReference type="EMBL" id="BMMW01000005">
    <property type="protein sequence ID" value="GGK66412.1"/>
    <property type="molecule type" value="Genomic_DNA"/>
</dbReference>
<gene>
    <name evidence="2" type="ORF">GCM10011591_43200</name>
</gene>
<dbReference type="SUPFAM" id="SSF48452">
    <property type="entry name" value="TPR-like"/>
    <property type="match status" value="1"/>
</dbReference>
<evidence type="ECO:0000313" key="2">
    <source>
        <dbReference type="EMBL" id="GGK66412.1"/>
    </source>
</evidence>
<comment type="caution">
    <text evidence="2">The sequence shown here is derived from an EMBL/GenBank/DDBJ whole genome shotgun (WGS) entry which is preliminary data.</text>
</comment>
<reference evidence="2" key="1">
    <citation type="journal article" date="2014" name="Int. J. Syst. Evol. Microbiol.">
        <title>Complete genome sequence of Corynebacterium casei LMG S-19264T (=DSM 44701T), isolated from a smear-ripened cheese.</title>
        <authorList>
            <consortium name="US DOE Joint Genome Institute (JGI-PGF)"/>
            <person name="Walter F."/>
            <person name="Albersmeier A."/>
            <person name="Kalinowski J."/>
            <person name="Ruckert C."/>
        </authorList>
    </citation>
    <scope>NUCLEOTIDE SEQUENCE</scope>
    <source>
        <strain evidence="2">CGMCC 4.7278</strain>
    </source>
</reference>
<evidence type="ECO:0000313" key="3">
    <source>
        <dbReference type="Proteomes" id="UP000612956"/>
    </source>
</evidence>
<evidence type="ECO:0008006" key="4">
    <source>
        <dbReference type="Google" id="ProtNLM"/>
    </source>
</evidence>
<dbReference type="InterPro" id="IPR011990">
    <property type="entry name" value="TPR-like_helical_dom_sf"/>
</dbReference>
<name>A0A917QSQ9_9NOCA</name>